<gene>
    <name evidence="12" type="ORF">PFLUV_G00004480</name>
</gene>
<accession>A0A6A5FLT5</accession>
<keyword evidence="2" id="KW-1003">Cell membrane</keyword>
<evidence type="ECO:0000256" key="3">
    <source>
        <dbReference type="ARBA" id="ARBA00022692"/>
    </source>
</evidence>
<evidence type="ECO:0000256" key="10">
    <source>
        <dbReference type="SAM" id="Phobius"/>
    </source>
</evidence>
<feature type="transmembrane region" description="Helical" evidence="10">
    <location>
        <begin position="206"/>
        <end position="227"/>
    </location>
</feature>
<comment type="subcellular location">
    <subcellularLocation>
        <location evidence="1">Cell membrane</location>
        <topology evidence="1">Multi-pass membrane protein</topology>
    </subcellularLocation>
</comment>
<dbReference type="CDD" id="cd14982">
    <property type="entry name" value="7tmA_purinoceptor-like"/>
    <property type="match status" value="1"/>
</dbReference>
<reference evidence="12 13" key="1">
    <citation type="submission" date="2019-06" db="EMBL/GenBank/DDBJ databases">
        <title>A chromosome-scale genome assembly of the European perch, Perca fluviatilis.</title>
        <authorList>
            <person name="Roques C."/>
            <person name="Zahm M."/>
            <person name="Cabau C."/>
            <person name="Klopp C."/>
            <person name="Bouchez O."/>
            <person name="Donnadieu C."/>
            <person name="Kuhl H."/>
            <person name="Gislard M."/>
            <person name="Guendouz S."/>
            <person name="Journot L."/>
            <person name="Haffray P."/>
            <person name="Bestin A."/>
            <person name="Morvezen R."/>
            <person name="Feron R."/>
            <person name="Wen M."/>
            <person name="Jouanno E."/>
            <person name="Herpin A."/>
            <person name="Schartl M."/>
            <person name="Postlethwait J."/>
            <person name="Schaerlinger B."/>
            <person name="Chardard D."/>
            <person name="Lecocq T."/>
            <person name="Poncet C."/>
            <person name="Jaffrelo L."/>
            <person name="Lampietro C."/>
            <person name="Guiguen Y."/>
        </authorList>
    </citation>
    <scope>NUCLEOTIDE SEQUENCE [LARGE SCALE GENOMIC DNA]</scope>
    <source>
        <tissue evidence="12">Blood</tissue>
    </source>
</reference>
<dbReference type="PANTHER" id="PTHR24233:SF11">
    <property type="entry name" value="P2Y PURINOCEPTOR 14-LIKE"/>
    <property type="match status" value="1"/>
</dbReference>
<protein>
    <recommendedName>
        <fullName evidence="11">G-protein coupled receptors family 1 profile domain-containing protein</fullName>
    </recommendedName>
</protein>
<feature type="transmembrane region" description="Helical" evidence="10">
    <location>
        <begin position="155"/>
        <end position="177"/>
    </location>
</feature>
<feature type="domain" description="G-protein coupled receptors family 1 profile" evidence="11">
    <location>
        <begin position="56"/>
        <end position="312"/>
    </location>
</feature>
<feature type="transmembrane region" description="Helical" evidence="10">
    <location>
        <begin position="256"/>
        <end position="273"/>
    </location>
</feature>
<keyword evidence="4 10" id="KW-1133">Transmembrane helix</keyword>
<keyword evidence="5 9" id="KW-0297">G-protein coupled receptor</keyword>
<organism evidence="12 13">
    <name type="scientific">Perca fluviatilis</name>
    <name type="common">European perch</name>
    <dbReference type="NCBI Taxonomy" id="8168"/>
    <lineage>
        <taxon>Eukaryota</taxon>
        <taxon>Metazoa</taxon>
        <taxon>Chordata</taxon>
        <taxon>Craniata</taxon>
        <taxon>Vertebrata</taxon>
        <taxon>Euteleostomi</taxon>
        <taxon>Actinopterygii</taxon>
        <taxon>Neopterygii</taxon>
        <taxon>Teleostei</taxon>
        <taxon>Neoteleostei</taxon>
        <taxon>Acanthomorphata</taxon>
        <taxon>Eupercaria</taxon>
        <taxon>Perciformes</taxon>
        <taxon>Percoidei</taxon>
        <taxon>Percidae</taxon>
        <taxon>Percinae</taxon>
        <taxon>Perca</taxon>
    </lineage>
</organism>
<dbReference type="GO" id="GO:0045028">
    <property type="term" value="F:G protein-coupled purinergic nucleotide receptor activity"/>
    <property type="evidence" value="ECO:0007669"/>
    <property type="project" value="TreeGrafter"/>
</dbReference>
<evidence type="ECO:0000256" key="1">
    <source>
        <dbReference type="ARBA" id="ARBA00004651"/>
    </source>
</evidence>
<evidence type="ECO:0000259" key="11">
    <source>
        <dbReference type="PROSITE" id="PS50262"/>
    </source>
</evidence>
<dbReference type="EMBL" id="VHII01000001">
    <property type="protein sequence ID" value="KAF1394758.1"/>
    <property type="molecule type" value="Genomic_DNA"/>
</dbReference>
<keyword evidence="8 9" id="KW-0807">Transducer</keyword>
<feature type="transmembrane region" description="Helical" evidence="10">
    <location>
        <begin position="115"/>
        <end position="135"/>
    </location>
</feature>
<feature type="transmembrane region" description="Helical" evidence="10">
    <location>
        <begin position="77"/>
        <end position="95"/>
    </location>
</feature>
<keyword evidence="13" id="KW-1185">Reference proteome</keyword>
<dbReference type="PANTHER" id="PTHR24233">
    <property type="entry name" value="P2Y PURINOCEPTOR-RELATED G-PROTEIN COUPLED RECEPTOR"/>
    <property type="match status" value="1"/>
</dbReference>
<dbReference type="InterPro" id="IPR000276">
    <property type="entry name" value="GPCR_Rhodpsn"/>
</dbReference>
<proteinExistence type="inferred from homology"/>
<evidence type="ECO:0000256" key="6">
    <source>
        <dbReference type="ARBA" id="ARBA00023136"/>
    </source>
</evidence>
<dbReference type="InterPro" id="IPR017452">
    <property type="entry name" value="GPCR_Rhodpsn_7TM"/>
</dbReference>
<dbReference type="PRINTS" id="PR00237">
    <property type="entry name" value="GPCRRHODOPSN"/>
</dbReference>
<dbReference type="Proteomes" id="UP000465112">
    <property type="component" value="Chromosome 1"/>
</dbReference>
<evidence type="ECO:0000313" key="12">
    <source>
        <dbReference type="EMBL" id="KAF1394758.1"/>
    </source>
</evidence>
<dbReference type="AlphaFoldDB" id="A0A6A5FLT5"/>
<evidence type="ECO:0000256" key="2">
    <source>
        <dbReference type="ARBA" id="ARBA00022475"/>
    </source>
</evidence>
<keyword evidence="3 9" id="KW-0812">Transmembrane</keyword>
<dbReference type="GO" id="GO:0005886">
    <property type="term" value="C:plasma membrane"/>
    <property type="evidence" value="ECO:0007669"/>
    <property type="project" value="UniProtKB-SubCell"/>
</dbReference>
<evidence type="ECO:0000313" key="13">
    <source>
        <dbReference type="Proteomes" id="UP000465112"/>
    </source>
</evidence>
<sequence>MSDRGGEEEVTSSFNWSSVTNQNKANGSTNCVWNDTSAHPFFLVVYSLVFLVGLLLNGFMMFYFCRAQQKPSSSMMIYLRNLVAADFLLCLSLPIRITNYATSSATIHQVNCNFGASVLFLNMYASIMFMGYIAANRYLKVVQPLGTHILQSVRVTYIISTVTWVFLLAVTCSYVILSFHTQEPFTSVPVSCQGFHSGQHTLLFRIIHVSSTVMFLCVLVSLVFFYYSTSRRVLLAQQRQPASSNSMKLARSRRNMLVLVSVFCFCFSPYHLIRLPKAFLWMHCSWSKVFYYGMELTVVMSVLNVCLDPVIYFILCKGFRNQLRLGVVRGN</sequence>
<dbReference type="SUPFAM" id="SSF81321">
    <property type="entry name" value="Family A G protein-coupled receptor-like"/>
    <property type="match status" value="1"/>
</dbReference>
<keyword evidence="7 9" id="KW-0675">Receptor</keyword>
<dbReference type="Pfam" id="PF00001">
    <property type="entry name" value="7tm_1"/>
    <property type="match status" value="1"/>
</dbReference>
<evidence type="ECO:0000256" key="7">
    <source>
        <dbReference type="ARBA" id="ARBA00023170"/>
    </source>
</evidence>
<comment type="caution">
    <text evidence="12">The sequence shown here is derived from an EMBL/GenBank/DDBJ whole genome shotgun (WGS) entry which is preliminary data.</text>
</comment>
<evidence type="ECO:0000256" key="9">
    <source>
        <dbReference type="RuleBase" id="RU000688"/>
    </source>
</evidence>
<keyword evidence="6 10" id="KW-0472">Membrane</keyword>
<feature type="transmembrane region" description="Helical" evidence="10">
    <location>
        <begin position="43"/>
        <end position="65"/>
    </location>
</feature>
<comment type="similarity">
    <text evidence="9">Belongs to the G-protein coupled receptor 1 family.</text>
</comment>
<evidence type="ECO:0000256" key="5">
    <source>
        <dbReference type="ARBA" id="ARBA00023040"/>
    </source>
</evidence>
<dbReference type="PROSITE" id="PS00237">
    <property type="entry name" value="G_PROTEIN_RECEP_F1_1"/>
    <property type="match status" value="1"/>
</dbReference>
<dbReference type="PRINTS" id="PR01157">
    <property type="entry name" value="P2YPURNOCPTR"/>
</dbReference>
<feature type="transmembrane region" description="Helical" evidence="10">
    <location>
        <begin position="289"/>
        <end position="315"/>
    </location>
</feature>
<dbReference type="PROSITE" id="PS50262">
    <property type="entry name" value="G_PROTEIN_RECEP_F1_2"/>
    <property type="match status" value="1"/>
</dbReference>
<name>A0A6A5FLT5_PERFL</name>
<evidence type="ECO:0000256" key="8">
    <source>
        <dbReference type="ARBA" id="ARBA00023224"/>
    </source>
</evidence>
<evidence type="ECO:0000256" key="4">
    <source>
        <dbReference type="ARBA" id="ARBA00022989"/>
    </source>
</evidence>
<dbReference type="Gene3D" id="1.20.1070.10">
    <property type="entry name" value="Rhodopsin 7-helix transmembrane proteins"/>
    <property type="match status" value="1"/>
</dbReference>